<dbReference type="OrthoDB" id="2505577at2759"/>
<organism evidence="2 3">
    <name type="scientific">Puccinia graminis f. sp. tritici</name>
    <dbReference type="NCBI Taxonomy" id="56615"/>
    <lineage>
        <taxon>Eukaryota</taxon>
        <taxon>Fungi</taxon>
        <taxon>Dikarya</taxon>
        <taxon>Basidiomycota</taxon>
        <taxon>Pucciniomycotina</taxon>
        <taxon>Pucciniomycetes</taxon>
        <taxon>Pucciniales</taxon>
        <taxon>Pucciniaceae</taxon>
        <taxon>Puccinia</taxon>
    </lineage>
</organism>
<sequence length="92" mass="10123">MRESDSEDETISDARICLTGLVEYGSPKEVFMAVTTTILQLLTKTSNSSLDELDHRQSSPEDPSLPGTNIMDQGLIEWTFLSFVLSPLSTGQ</sequence>
<keyword evidence="3" id="KW-1185">Reference proteome</keyword>
<accession>A0A5B0Q386</accession>
<dbReference type="AlphaFoldDB" id="A0A5B0Q386"/>
<feature type="region of interest" description="Disordered" evidence="1">
    <location>
        <begin position="49"/>
        <end position="69"/>
    </location>
</feature>
<gene>
    <name evidence="2" type="ORF">PGT21_018891</name>
</gene>
<evidence type="ECO:0000256" key="1">
    <source>
        <dbReference type="SAM" id="MobiDB-lite"/>
    </source>
</evidence>
<protein>
    <submittedName>
        <fullName evidence="2">Uncharacterized protein</fullName>
    </submittedName>
</protein>
<proteinExistence type="predicted"/>
<evidence type="ECO:0000313" key="3">
    <source>
        <dbReference type="Proteomes" id="UP000324748"/>
    </source>
</evidence>
<comment type="caution">
    <text evidence="2">The sequence shown here is derived from an EMBL/GenBank/DDBJ whole genome shotgun (WGS) entry which is preliminary data.</text>
</comment>
<name>A0A5B0Q386_PUCGR</name>
<dbReference type="EMBL" id="VSWC01000029">
    <property type="protein sequence ID" value="KAA1107589.1"/>
    <property type="molecule type" value="Genomic_DNA"/>
</dbReference>
<dbReference type="Proteomes" id="UP000324748">
    <property type="component" value="Unassembled WGS sequence"/>
</dbReference>
<evidence type="ECO:0000313" key="2">
    <source>
        <dbReference type="EMBL" id="KAA1107589.1"/>
    </source>
</evidence>
<reference evidence="2 3" key="1">
    <citation type="submission" date="2019-05" db="EMBL/GenBank/DDBJ databases">
        <title>Emergence of the Ug99 lineage of the wheat stem rust pathogen through somatic hybridization.</title>
        <authorList>
            <person name="Li F."/>
            <person name="Upadhyaya N.M."/>
            <person name="Sperschneider J."/>
            <person name="Matny O."/>
            <person name="Nguyen-Phuc H."/>
            <person name="Mago R."/>
            <person name="Raley C."/>
            <person name="Miller M.E."/>
            <person name="Silverstein K.A.T."/>
            <person name="Henningsen E."/>
            <person name="Hirsch C.D."/>
            <person name="Visser B."/>
            <person name="Pretorius Z.A."/>
            <person name="Steffenson B.J."/>
            <person name="Schwessinger B."/>
            <person name="Dodds P.N."/>
            <person name="Figueroa M."/>
        </authorList>
    </citation>
    <scope>NUCLEOTIDE SEQUENCE [LARGE SCALE GENOMIC DNA]</scope>
    <source>
        <strain evidence="2">21-0</strain>
    </source>
</reference>